<keyword evidence="1" id="KW-0732">Signal</keyword>
<evidence type="ECO:0000313" key="2">
    <source>
        <dbReference type="EMBL" id="GGG86946.1"/>
    </source>
</evidence>
<name>A0A917HRQ0_9SPHI</name>
<dbReference type="Proteomes" id="UP000660862">
    <property type="component" value="Unassembled WGS sequence"/>
</dbReference>
<keyword evidence="3" id="KW-1185">Reference proteome</keyword>
<dbReference type="EMBL" id="BMER01000001">
    <property type="protein sequence ID" value="GGG86946.1"/>
    <property type="molecule type" value="Genomic_DNA"/>
</dbReference>
<dbReference type="AlphaFoldDB" id="A0A917HRQ0"/>
<organism evidence="2 3">
    <name type="scientific">Parapedobacter pyrenivorans</name>
    <dbReference type="NCBI Taxonomy" id="1305674"/>
    <lineage>
        <taxon>Bacteria</taxon>
        <taxon>Pseudomonadati</taxon>
        <taxon>Bacteroidota</taxon>
        <taxon>Sphingobacteriia</taxon>
        <taxon>Sphingobacteriales</taxon>
        <taxon>Sphingobacteriaceae</taxon>
        <taxon>Parapedobacter</taxon>
    </lineage>
</organism>
<reference evidence="2" key="2">
    <citation type="submission" date="2020-09" db="EMBL/GenBank/DDBJ databases">
        <authorList>
            <person name="Sun Q."/>
            <person name="Zhou Y."/>
        </authorList>
    </citation>
    <scope>NUCLEOTIDE SEQUENCE</scope>
    <source>
        <strain evidence="2">CGMCC 1.12195</strain>
    </source>
</reference>
<feature type="signal peptide" evidence="1">
    <location>
        <begin position="1"/>
        <end position="19"/>
    </location>
</feature>
<evidence type="ECO:0000256" key="1">
    <source>
        <dbReference type="SAM" id="SignalP"/>
    </source>
</evidence>
<evidence type="ECO:0000313" key="3">
    <source>
        <dbReference type="Proteomes" id="UP000660862"/>
    </source>
</evidence>
<reference evidence="2" key="1">
    <citation type="journal article" date="2014" name="Int. J. Syst. Evol. Microbiol.">
        <title>Complete genome sequence of Corynebacterium casei LMG S-19264T (=DSM 44701T), isolated from a smear-ripened cheese.</title>
        <authorList>
            <consortium name="US DOE Joint Genome Institute (JGI-PGF)"/>
            <person name="Walter F."/>
            <person name="Albersmeier A."/>
            <person name="Kalinowski J."/>
            <person name="Ruckert C."/>
        </authorList>
    </citation>
    <scope>NUCLEOTIDE SEQUENCE</scope>
    <source>
        <strain evidence="2">CGMCC 1.12195</strain>
    </source>
</reference>
<protein>
    <recommendedName>
        <fullName evidence="4">Fasciclin domain-containing protein</fullName>
    </recommendedName>
</protein>
<gene>
    <name evidence="2" type="ORF">GCM10007415_20750</name>
</gene>
<comment type="caution">
    <text evidence="2">The sequence shown here is derived from an EMBL/GenBank/DDBJ whole genome shotgun (WGS) entry which is preliminary data.</text>
</comment>
<feature type="chain" id="PRO_5036811557" description="Fasciclin domain-containing protein" evidence="1">
    <location>
        <begin position="20"/>
        <end position="180"/>
    </location>
</feature>
<sequence>MSLIFYIMKHVSIMLFVGAASLFWSCESTSDLDDFVENEAIYESKLEDLINLAPSEKGEVTTMRSLDTNRLSFSSMKEAHSSFVELISQLHLDAIDTLGLFIPSADLKTKGITSGLNTETMSFSDTETAYYYRHVQNTATAYGSWGMMTVACNYDLNIGITYAYNEYSWGVDNIIQVVSQ</sequence>
<accession>A0A917HRQ0</accession>
<evidence type="ECO:0008006" key="4">
    <source>
        <dbReference type="Google" id="ProtNLM"/>
    </source>
</evidence>
<proteinExistence type="predicted"/>